<keyword evidence="2" id="KW-0472">Membrane</keyword>
<feature type="region of interest" description="Disordered" evidence="1">
    <location>
        <begin position="73"/>
        <end position="151"/>
    </location>
</feature>
<reference evidence="4" key="1">
    <citation type="submission" date="2023-07" db="EMBL/GenBank/DDBJ databases">
        <title>The genome sequence of Rhodocytophaga aerolata KACC 12507.</title>
        <authorList>
            <person name="Zhang X."/>
        </authorList>
    </citation>
    <scope>NUCLEOTIDE SEQUENCE</scope>
    <source>
        <strain evidence="4">KACC 12507</strain>
    </source>
</reference>
<dbReference type="InterPro" id="IPR055407">
    <property type="entry name" value="TraM_C"/>
</dbReference>
<evidence type="ECO:0000313" key="5">
    <source>
        <dbReference type="Proteomes" id="UP001168528"/>
    </source>
</evidence>
<protein>
    <submittedName>
        <fullName evidence="4">Conjugative transposon protein TraM</fullName>
    </submittedName>
</protein>
<keyword evidence="5" id="KW-1185">Reference proteome</keyword>
<dbReference type="RefSeq" id="WP_302035481.1">
    <property type="nucleotide sequence ID" value="NZ_JAUKPO010000001.1"/>
</dbReference>
<evidence type="ECO:0000256" key="1">
    <source>
        <dbReference type="SAM" id="MobiDB-lite"/>
    </source>
</evidence>
<evidence type="ECO:0000259" key="3">
    <source>
        <dbReference type="Pfam" id="PF12508"/>
    </source>
</evidence>
<sequence length="449" mass="48858">MQEQKGLAAIITEIINKPYSSVALMGAIGLIGISSGFITYQESTEQTVISQTLDTALPAMSKKVFKNNKYDNASLTSSEDEQDAITLPDLSAEEEEPRTLPSEQSRKSVDKGFSSNEDVSYRVKASSQTPSSWQSRSQVRSHFNQRLDERTKDNEQTILQMTAPAPLSAEELADRRTKEESLAKAAQLEQMAIEGLERVHNGPVQMAGNDPSRSLSGNSQNINSVSSTYLTSNGSSLPPAQVTLANLDEYVAIPDGRQLQNSFYGLKGERKQPEMISSKPVPNAIEAVIHGDADQVTVTNGSTIKLRLLQDIQVGTYLLQRNSLLSGECMISGERVQVFLTSVRVNSSIIPIKMRVYDIDGHSGIYVPDLAVKNQLAQTGAQTVTGGSLNMPYMIPSGGSMAEMLVGQTAVQGANLAVNGIRTLAAKKISQQKVTIRPNYRVYLKQDQN</sequence>
<dbReference type="EMBL" id="JAUKPO010000001">
    <property type="protein sequence ID" value="MDO1444677.1"/>
    <property type="molecule type" value="Genomic_DNA"/>
</dbReference>
<organism evidence="4 5">
    <name type="scientific">Rhodocytophaga aerolata</name>
    <dbReference type="NCBI Taxonomy" id="455078"/>
    <lineage>
        <taxon>Bacteria</taxon>
        <taxon>Pseudomonadati</taxon>
        <taxon>Bacteroidota</taxon>
        <taxon>Cytophagia</taxon>
        <taxon>Cytophagales</taxon>
        <taxon>Rhodocytophagaceae</taxon>
        <taxon>Rhodocytophaga</taxon>
    </lineage>
</organism>
<proteinExistence type="predicted"/>
<keyword evidence="2" id="KW-1133">Transmembrane helix</keyword>
<comment type="caution">
    <text evidence="4">The sequence shown here is derived from an EMBL/GenBank/DDBJ whole genome shotgun (WGS) entry which is preliminary data.</text>
</comment>
<feature type="compositionally biased region" description="Low complexity" evidence="1">
    <location>
        <begin position="126"/>
        <end position="138"/>
    </location>
</feature>
<accession>A0ABT8QXW0</accession>
<dbReference type="Proteomes" id="UP001168528">
    <property type="component" value="Unassembled WGS sequence"/>
</dbReference>
<feature type="domain" description="Conjugative transposon TraM C-terminal" evidence="3">
    <location>
        <begin position="285"/>
        <end position="445"/>
    </location>
</feature>
<dbReference type="Pfam" id="PF12508">
    <property type="entry name" value="Transposon_TraM"/>
    <property type="match status" value="1"/>
</dbReference>
<feature type="transmembrane region" description="Helical" evidence="2">
    <location>
        <begin position="21"/>
        <end position="40"/>
    </location>
</feature>
<evidence type="ECO:0000256" key="2">
    <source>
        <dbReference type="SAM" id="Phobius"/>
    </source>
</evidence>
<keyword evidence="2" id="KW-0812">Transmembrane</keyword>
<evidence type="ECO:0000313" key="4">
    <source>
        <dbReference type="EMBL" id="MDO1444677.1"/>
    </source>
</evidence>
<gene>
    <name evidence="4" type="primary">traM</name>
    <name evidence="4" type="ORF">Q0590_00365</name>
</gene>
<name>A0ABT8QXW0_9BACT</name>